<feature type="domain" description="Metallo-beta-lactamase" evidence="1">
    <location>
        <begin position="13"/>
        <end position="213"/>
    </location>
</feature>
<dbReference type="KEGG" id="cle:Clole_1802"/>
<gene>
    <name evidence="2" type="ordered locus">Clole_1802</name>
</gene>
<dbReference type="PANTHER" id="PTHR47619">
    <property type="entry name" value="METALLO-HYDROLASE YYCJ-RELATED"/>
    <property type="match status" value="1"/>
</dbReference>
<evidence type="ECO:0000313" key="2">
    <source>
        <dbReference type="EMBL" id="ADZ83525.1"/>
    </source>
</evidence>
<protein>
    <submittedName>
        <fullName evidence="2">Beta-lactamase domain protein</fullName>
    </submittedName>
</protein>
<evidence type="ECO:0000313" key="3">
    <source>
        <dbReference type="Proteomes" id="UP000008467"/>
    </source>
</evidence>
<sequence>MEFKLCALASGSSGNCTYLEAGEQRFLIDVGISGKKVVAALDQLEVAPESINGILITHEHSDHIKGVGILSRKYNIPIYATSLAWERLLGEKMIGVVKEEHQKILEKEVYLQVGELKILPYPIYHDAVDPVGYIFEYKDKKITVATDIGTIDDKIAARLSGSHGILLEFNHDIRMLEAGGYPYYLKKRILSDVGHLNNEAAAKALVELYHPGLEWAVLGHLSKDNNVPDLALLTAQTALEERNIIVGKDIEVIVAKRDEVSKVFGF</sequence>
<dbReference type="Gene3D" id="3.60.15.10">
    <property type="entry name" value="Ribonuclease Z/Hydroxyacylglutathione hydrolase-like"/>
    <property type="match status" value="1"/>
</dbReference>
<dbReference type="RefSeq" id="WP_013656822.1">
    <property type="nucleotide sequence ID" value="NC_015275.1"/>
</dbReference>
<dbReference type="Proteomes" id="UP000008467">
    <property type="component" value="Chromosome"/>
</dbReference>
<keyword evidence="3" id="KW-1185">Reference proteome</keyword>
<dbReference type="Pfam" id="PF12706">
    <property type="entry name" value="Lactamase_B_2"/>
    <property type="match status" value="1"/>
</dbReference>
<dbReference type="AlphaFoldDB" id="F2JN71"/>
<dbReference type="SMART" id="SM00849">
    <property type="entry name" value="Lactamase_B"/>
    <property type="match status" value="1"/>
</dbReference>
<accession>F2JN71</accession>
<evidence type="ECO:0000259" key="1">
    <source>
        <dbReference type="SMART" id="SM00849"/>
    </source>
</evidence>
<dbReference type="HOGENOM" id="CLU_073253_0_0_9"/>
<organism evidence="2 3">
    <name type="scientific">Cellulosilyticum lentocellum (strain ATCC 49066 / DSM 5427 / NCIMB 11756 / RHM5)</name>
    <name type="common">Clostridium lentocellum</name>
    <dbReference type="NCBI Taxonomy" id="642492"/>
    <lineage>
        <taxon>Bacteria</taxon>
        <taxon>Bacillati</taxon>
        <taxon>Bacillota</taxon>
        <taxon>Clostridia</taxon>
        <taxon>Lachnospirales</taxon>
        <taxon>Cellulosilyticaceae</taxon>
        <taxon>Cellulosilyticum</taxon>
    </lineage>
</organism>
<dbReference type="EMBL" id="CP002582">
    <property type="protein sequence ID" value="ADZ83525.1"/>
    <property type="molecule type" value="Genomic_DNA"/>
</dbReference>
<dbReference type="SUPFAM" id="SSF56281">
    <property type="entry name" value="Metallo-hydrolase/oxidoreductase"/>
    <property type="match status" value="1"/>
</dbReference>
<reference evidence="2 3" key="1">
    <citation type="journal article" date="2011" name="J. Bacteriol.">
        <title>Complete genome sequence of the cellulose-degrading bacterium Cellulosilyticum lentocellum.</title>
        <authorList>
            <consortium name="US DOE Joint Genome Institute"/>
            <person name="Miller D.A."/>
            <person name="Suen G."/>
            <person name="Bruce D."/>
            <person name="Copeland A."/>
            <person name="Cheng J.F."/>
            <person name="Detter C."/>
            <person name="Goodwin L.A."/>
            <person name="Han C.S."/>
            <person name="Hauser L.J."/>
            <person name="Land M.L."/>
            <person name="Lapidus A."/>
            <person name="Lucas S."/>
            <person name="Meincke L."/>
            <person name="Pitluck S."/>
            <person name="Tapia R."/>
            <person name="Teshima H."/>
            <person name="Woyke T."/>
            <person name="Fox B.G."/>
            <person name="Angert E.R."/>
            <person name="Currie C.R."/>
        </authorList>
    </citation>
    <scope>NUCLEOTIDE SEQUENCE [LARGE SCALE GENOMIC DNA]</scope>
    <source>
        <strain evidence="3">ATCC 49066 / DSM 5427 / NCIMB 11756 / RHM5</strain>
    </source>
</reference>
<dbReference type="InterPro" id="IPR052533">
    <property type="entry name" value="WalJ/YycJ-like"/>
</dbReference>
<proteinExistence type="predicted"/>
<dbReference type="STRING" id="642492.Clole_1802"/>
<dbReference type="InterPro" id="IPR001279">
    <property type="entry name" value="Metallo-B-lactamas"/>
</dbReference>
<dbReference type="PANTHER" id="PTHR47619:SF1">
    <property type="entry name" value="EXODEOXYRIBONUCLEASE WALJ"/>
    <property type="match status" value="1"/>
</dbReference>
<dbReference type="InterPro" id="IPR036866">
    <property type="entry name" value="RibonucZ/Hydroxyglut_hydro"/>
</dbReference>
<dbReference type="eggNOG" id="COG1235">
    <property type="taxonomic scope" value="Bacteria"/>
</dbReference>
<name>F2JN71_CELLD</name>